<evidence type="ECO:0000256" key="2">
    <source>
        <dbReference type="ARBA" id="ARBA00012662"/>
    </source>
</evidence>
<dbReference type="FunFam" id="3.20.20.80:FF:000052">
    <property type="entry name" value="Putative alpha-L-fucosidase 1"/>
    <property type="match status" value="1"/>
</dbReference>
<dbReference type="Proteomes" id="UP000198725">
    <property type="component" value="Unassembled WGS sequence"/>
</dbReference>
<evidence type="ECO:0000256" key="6">
    <source>
        <dbReference type="SAM" id="SignalP"/>
    </source>
</evidence>
<dbReference type="Pfam" id="PF00754">
    <property type="entry name" value="F5_F8_type_C"/>
    <property type="match status" value="1"/>
</dbReference>
<evidence type="ECO:0000256" key="1">
    <source>
        <dbReference type="ARBA" id="ARBA00007951"/>
    </source>
</evidence>
<dbReference type="SUPFAM" id="SSF51445">
    <property type="entry name" value="(Trans)glycosidases"/>
    <property type="match status" value="1"/>
</dbReference>
<dbReference type="InterPro" id="IPR000933">
    <property type="entry name" value="Glyco_hydro_29"/>
</dbReference>
<keyword evidence="4" id="KW-0378">Hydrolase</keyword>
<evidence type="ECO:0000313" key="9">
    <source>
        <dbReference type="EMBL" id="SFK51857.1"/>
    </source>
</evidence>
<evidence type="ECO:0000259" key="7">
    <source>
        <dbReference type="Pfam" id="PF00754"/>
    </source>
</evidence>
<feature type="domain" description="F5/8 type C" evidence="7">
    <location>
        <begin position="364"/>
        <end position="465"/>
    </location>
</feature>
<dbReference type="Gene3D" id="2.60.120.260">
    <property type="entry name" value="Galactose-binding domain-like"/>
    <property type="match status" value="1"/>
</dbReference>
<evidence type="ECO:0000256" key="4">
    <source>
        <dbReference type="ARBA" id="ARBA00022801"/>
    </source>
</evidence>
<dbReference type="Pfam" id="PF01120">
    <property type="entry name" value="Alpha_L_fucos"/>
    <property type="match status" value="1"/>
</dbReference>
<dbReference type="InterPro" id="IPR006311">
    <property type="entry name" value="TAT_signal"/>
</dbReference>
<dbReference type="PANTHER" id="PTHR10030">
    <property type="entry name" value="ALPHA-L-FUCOSIDASE"/>
    <property type="match status" value="1"/>
</dbReference>
<evidence type="ECO:0000313" key="10">
    <source>
        <dbReference type="Proteomes" id="UP000198725"/>
    </source>
</evidence>
<evidence type="ECO:0000259" key="8">
    <source>
        <dbReference type="Pfam" id="PF01120"/>
    </source>
</evidence>
<dbReference type="SMART" id="SM00812">
    <property type="entry name" value="Alpha_L_fucos"/>
    <property type="match status" value="1"/>
</dbReference>
<feature type="chain" id="PRO_5011532741" description="alpha-L-fucosidase" evidence="6">
    <location>
        <begin position="27"/>
        <end position="494"/>
    </location>
</feature>
<sequence>MDRRRFLLAGSAVAVLGASGSRLATAAATTPAPTSARPRPSPQQLRWQREELAMFVHLTVNTFTGKEWGDGTESPAIFNPRKLDARQWARTAKAAGFRSMILTAKHHDGFCLWPTATTTHSVASSPWKHGKGDVVREFVDACHAEGLGAGLYLSPWDRNAKSYGTGEAYNNFYIAQLTELLTHYGKIVEVWFDGANGEGPNGRKQAYDWPRIHATVRRLQPDAIMFSDAGPDVRWIGDEQGKAADTCWSTVDPASVPYPGYDRPWVGDLLGHGDPHGSAWRPGESDVSIRPGWFWHADQNDQVRTPDNLMALYFSSVGHNSKLLLNVPPNRDGLFESEDIATLQGFTAQREALFAHNLLRGAHVRASSSVAPNLPAHVLDADPDTYWSAASTARDSWLEFELPREIEFDTLELGEAIAHGQNIANHLVEHWENDAWKPLCWGTTIGHKKLTRMDPVRTRKLRLSLEFGYGTPQLARVAAYRGPDHRYGPGHNEK</sequence>
<feature type="signal peptide" evidence="6">
    <location>
        <begin position="1"/>
        <end position="26"/>
    </location>
</feature>
<dbReference type="InterPro" id="IPR057739">
    <property type="entry name" value="Glyco_hydro_29_N"/>
</dbReference>
<name>A0A1I4A6W4_9GAMM</name>
<dbReference type="RefSeq" id="WP_092702229.1">
    <property type="nucleotide sequence ID" value="NZ_FOSR01000003.1"/>
</dbReference>
<organism evidence="9 10">
    <name type="scientific">Rhodanobacter glycinis</name>
    <dbReference type="NCBI Taxonomy" id="582702"/>
    <lineage>
        <taxon>Bacteria</taxon>
        <taxon>Pseudomonadati</taxon>
        <taxon>Pseudomonadota</taxon>
        <taxon>Gammaproteobacteria</taxon>
        <taxon>Lysobacterales</taxon>
        <taxon>Rhodanobacteraceae</taxon>
        <taxon>Rhodanobacter</taxon>
    </lineage>
</organism>
<dbReference type="PROSITE" id="PS51318">
    <property type="entry name" value="TAT"/>
    <property type="match status" value="1"/>
</dbReference>
<dbReference type="InterPro" id="IPR008979">
    <property type="entry name" value="Galactose-bd-like_sf"/>
</dbReference>
<keyword evidence="3 6" id="KW-0732">Signal</keyword>
<dbReference type="GO" id="GO:0016139">
    <property type="term" value="P:glycoside catabolic process"/>
    <property type="evidence" value="ECO:0007669"/>
    <property type="project" value="TreeGrafter"/>
</dbReference>
<dbReference type="InterPro" id="IPR017853">
    <property type="entry name" value="GH"/>
</dbReference>
<dbReference type="EC" id="3.2.1.51" evidence="2"/>
<dbReference type="GO" id="GO:0004560">
    <property type="term" value="F:alpha-L-fucosidase activity"/>
    <property type="evidence" value="ECO:0007669"/>
    <property type="project" value="InterPro"/>
</dbReference>
<dbReference type="EMBL" id="FOSR01000003">
    <property type="protein sequence ID" value="SFK51857.1"/>
    <property type="molecule type" value="Genomic_DNA"/>
</dbReference>
<dbReference type="AlphaFoldDB" id="A0A1I4A6W4"/>
<dbReference type="SUPFAM" id="SSF49785">
    <property type="entry name" value="Galactose-binding domain-like"/>
    <property type="match status" value="1"/>
</dbReference>
<dbReference type="Gene3D" id="3.20.20.80">
    <property type="entry name" value="Glycosidases"/>
    <property type="match status" value="1"/>
</dbReference>
<protein>
    <recommendedName>
        <fullName evidence="2">alpha-L-fucosidase</fullName>
        <ecNumber evidence="2">3.2.1.51</ecNumber>
    </recommendedName>
</protein>
<evidence type="ECO:0000256" key="3">
    <source>
        <dbReference type="ARBA" id="ARBA00022729"/>
    </source>
</evidence>
<dbReference type="PANTHER" id="PTHR10030:SF37">
    <property type="entry name" value="ALPHA-L-FUCOSIDASE-RELATED"/>
    <property type="match status" value="1"/>
</dbReference>
<proteinExistence type="inferred from homology"/>
<keyword evidence="10" id="KW-1185">Reference proteome</keyword>
<keyword evidence="5" id="KW-0326">Glycosidase</keyword>
<comment type="similarity">
    <text evidence="1">Belongs to the glycosyl hydrolase 29 family.</text>
</comment>
<evidence type="ECO:0000256" key="5">
    <source>
        <dbReference type="ARBA" id="ARBA00023295"/>
    </source>
</evidence>
<feature type="domain" description="Glycoside hydrolase family 29 N-terminal" evidence="8">
    <location>
        <begin position="75"/>
        <end position="345"/>
    </location>
</feature>
<dbReference type="GO" id="GO:0005764">
    <property type="term" value="C:lysosome"/>
    <property type="evidence" value="ECO:0007669"/>
    <property type="project" value="TreeGrafter"/>
</dbReference>
<accession>A0A1I4A6W4</accession>
<reference evidence="10" key="1">
    <citation type="submission" date="2016-10" db="EMBL/GenBank/DDBJ databases">
        <authorList>
            <person name="Varghese N."/>
            <person name="Submissions S."/>
        </authorList>
    </citation>
    <scope>NUCLEOTIDE SEQUENCE [LARGE SCALE GENOMIC DNA]</scope>
    <source>
        <strain evidence="10">MO64</strain>
    </source>
</reference>
<dbReference type="InterPro" id="IPR000421">
    <property type="entry name" value="FA58C"/>
</dbReference>
<gene>
    <name evidence="9" type="ORF">SAMN05192579_103281</name>
</gene>
<dbReference type="GO" id="GO:0006004">
    <property type="term" value="P:fucose metabolic process"/>
    <property type="evidence" value="ECO:0007669"/>
    <property type="project" value="TreeGrafter"/>
</dbReference>